<dbReference type="Gene3D" id="3.60.21.10">
    <property type="match status" value="1"/>
</dbReference>
<comment type="cofactor">
    <cofactor evidence="1">
        <name>Mn(2+)</name>
        <dbReference type="ChEBI" id="CHEBI:29035"/>
    </cofactor>
</comment>
<dbReference type="CDD" id="cd00144">
    <property type="entry name" value="MPP_PPP_family"/>
    <property type="match status" value="1"/>
</dbReference>
<reference evidence="10 11" key="1">
    <citation type="submission" date="2024-04" db="EMBL/GenBank/DDBJ databases">
        <title>Tritrichomonas musculus Genome.</title>
        <authorList>
            <person name="Alves-Ferreira E."/>
            <person name="Grigg M."/>
            <person name="Lorenzi H."/>
            <person name="Galac M."/>
        </authorList>
    </citation>
    <scope>NUCLEOTIDE SEQUENCE [LARGE SCALE GENOMIC DNA]</scope>
    <source>
        <strain evidence="10 11">EAF2021</strain>
    </source>
</reference>
<accession>A0ABR2JE98</accession>
<dbReference type="PANTHER" id="PTHR11668">
    <property type="entry name" value="SERINE/THREONINE PROTEIN PHOSPHATASE"/>
    <property type="match status" value="1"/>
</dbReference>
<dbReference type="InterPro" id="IPR050341">
    <property type="entry name" value="PP1_catalytic_subunit"/>
</dbReference>
<comment type="similarity">
    <text evidence="8">Belongs to the PPP phosphatase family.</text>
</comment>
<evidence type="ECO:0000256" key="8">
    <source>
        <dbReference type="RuleBase" id="RU004273"/>
    </source>
</evidence>
<comment type="catalytic activity">
    <reaction evidence="7 8">
        <text>O-phospho-L-threonyl-[protein] + H2O = L-threonyl-[protein] + phosphate</text>
        <dbReference type="Rhea" id="RHEA:47004"/>
        <dbReference type="Rhea" id="RHEA-COMP:11060"/>
        <dbReference type="Rhea" id="RHEA-COMP:11605"/>
        <dbReference type="ChEBI" id="CHEBI:15377"/>
        <dbReference type="ChEBI" id="CHEBI:30013"/>
        <dbReference type="ChEBI" id="CHEBI:43474"/>
        <dbReference type="ChEBI" id="CHEBI:61977"/>
        <dbReference type="EC" id="3.1.3.16"/>
    </reaction>
</comment>
<dbReference type="PRINTS" id="PR00114">
    <property type="entry name" value="STPHPHTASE"/>
</dbReference>
<gene>
    <name evidence="10" type="ORF">M9Y10_006481</name>
</gene>
<evidence type="ECO:0000256" key="1">
    <source>
        <dbReference type="ARBA" id="ARBA00001936"/>
    </source>
</evidence>
<evidence type="ECO:0000256" key="4">
    <source>
        <dbReference type="ARBA" id="ARBA00022912"/>
    </source>
</evidence>
<keyword evidence="3 8" id="KW-0378">Hydrolase</keyword>
<keyword evidence="11" id="KW-1185">Reference proteome</keyword>
<evidence type="ECO:0000256" key="6">
    <source>
        <dbReference type="ARBA" id="ARBA00047761"/>
    </source>
</evidence>
<dbReference type="InterPro" id="IPR029052">
    <property type="entry name" value="Metallo-depent_PP-like"/>
</dbReference>
<evidence type="ECO:0000256" key="5">
    <source>
        <dbReference type="ARBA" id="ARBA00023211"/>
    </source>
</evidence>
<organism evidence="10 11">
    <name type="scientific">Tritrichomonas musculus</name>
    <dbReference type="NCBI Taxonomy" id="1915356"/>
    <lineage>
        <taxon>Eukaryota</taxon>
        <taxon>Metamonada</taxon>
        <taxon>Parabasalia</taxon>
        <taxon>Tritrichomonadida</taxon>
        <taxon>Tritrichomonadidae</taxon>
        <taxon>Tritrichomonas</taxon>
    </lineage>
</organism>
<keyword evidence="2" id="KW-0479">Metal-binding</keyword>
<proteinExistence type="inferred from homology"/>
<dbReference type="Pfam" id="PF00149">
    <property type="entry name" value="Metallophos"/>
    <property type="match status" value="1"/>
</dbReference>
<dbReference type="SMART" id="SM00156">
    <property type="entry name" value="PP2Ac"/>
    <property type="match status" value="1"/>
</dbReference>
<dbReference type="EC" id="3.1.3.16" evidence="8"/>
<dbReference type="PANTHER" id="PTHR11668:SF300">
    <property type="entry name" value="SERINE_THREONINE-PROTEIN PHOSPHATASE"/>
    <property type="match status" value="1"/>
</dbReference>
<evidence type="ECO:0000313" key="10">
    <source>
        <dbReference type="EMBL" id="KAK8876286.1"/>
    </source>
</evidence>
<protein>
    <recommendedName>
        <fullName evidence="8">Serine/threonine-protein phosphatase</fullName>
        <ecNumber evidence="8">3.1.3.16</ecNumber>
    </recommendedName>
</protein>
<dbReference type="Proteomes" id="UP001470230">
    <property type="component" value="Unassembled WGS sequence"/>
</dbReference>
<comment type="catalytic activity">
    <reaction evidence="6">
        <text>O-phospho-L-seryl-[protein] + H2O = L-seryl-[protein] + phosphate</text>
        <dbReference type="Rhea" id="RHEA:20629"/>
        <dbReference type="Rhea" id="RHEA-COMP:9863"/>
        <dbReference type="Rhea" id="RHEA-COMP:11604"/>
        <dbReference type="ChEBI" id="CHEBI:15377"/>
        <dbReference type="ChEBI" id="CHEBI:29999"/>
        <dbReference type="ChEBI" id="CHEBI:43474"/>
        <dbReference type="ChEBI" id="CHEBI:83421"/>
        <dbReference type="EC" id="3.1.3.16"/>
    </reaction>
</comment>
<dbReference type="EMBL" id="JAPFFF010000012">
    <property type="protein sequence ID" value="KAK8876286.1"/>
    <property type="molecule type" value="Genomic_DNA"/>
</dbReference>
<feature type="domain" description="Serine/threonine specific protein phosphatases" evidence="9">
    <location>
        <begin position="119"/>
        <end position="124"/>
    </location>
</feature>
<name>A0ABR2JE98_9EUKA</name>
<evidence type="ECO:0000256" key="2">
    <source>
        <dbReference type="ARBA" id="ARBA00022723"/>
    </source>
</evidence>
<evidence type="ECO:0000313" key="11">
    <source>
        <dbReference type="Proteomes" id="UP001470230"/>
    </source>
</evidence>
<evidence type="ECO:0000259" key="9">
    <source>
        <dbReference type="PROSITE" id="PS00125"/>
    </source>
</evidence>
<evidence type="ECO:0000256" key="7">
    <source>
        <dbReference type="ARBA" id="ARBA00048336"/>
    </source>
</evidence>
<dbReference type="SUPFAM" id="SSF56300">
    <property type="entry name" value="Metallo-dependent phosphatases"/>
    <property type="match status" value="1"/>
</dbReference>
<dbReference type="PROSITE" id="PS00125">
    <property type="entry name" value="SER_THR_PHOSPHATASE"/>
    <property type="match status" value="1"/>
</dbReference>
<keyword evidence="4" id="KW-0904">Protein phosphatase</keyword>
<dbReference type="InterPro" id="IPR006186">
    <property type="entry name" value="Ser/Thr-sp_prot-phosphatase"/>
</dbReference>
<evidence type="ECO:0000256" key="3">
    <source>
        <dbReference type="ARBA" id="ARBA00022801"/>
    </source>
</evidence>
<keyword evidence="5" id="KW-0464">Manganese</keyword>
<dbReference type="InterPro" id="IPR004843">
    <property type="entry name" value="Calcineurin-like_PHP"/>
</dbReference>
<comment type="caution">
    <text evidence="10">The sequence shown here is derived from an EMBL/GenBank/DDBJ whole genome shotgun (WGS) entry which is preliminary data.</text>
</comment>
<sequence length="374" mass="42883">MDAIQIQETVLSILKSRMHKMSRSKVFPSNDNIIKIIKSAKQIFKEESSLLHLYGNFIIVGDIHGNIDDLLRIFERFDYPPKTKYLFLGDYIDRGSNSPEVILLLLCLKILYPTSLYMIRGNHECETITSVYGFKNDCDKIFNNKVYQKFMKCFMYLSYAAVVNNYYFCVHGGIGPYLNSLDDIEKLPKPMLSSDSQIASDLVWSDPNESSKGFQPSFRGSGYTFNDKKLNYFLTQNNLKKMIRSHESCYDGFEYPLENCITVFSNTDYCEMANDAAVIVIQQFTDESSPSEDSDSEEKCKNMVEISNESLCYTNSTCSIKIETFSPLTQCELDKRRVLIPECFLAEPTEKQDITESLANELFGVLDDQPICVF</sequence>